<name>A0ABS7CCP7_9BACL</name>
<dbReference type="InterPro" id="IPR020904">
    <property type="entry name" value="Sc_DH/Rdtase_CS"/>
</dbReference>
<gene>
    <name evidence="4" type="ORF">K0U00_31860</name>
</gene>
<organism evidence="4 5">
    <name type="scientific">Paenibacillus sepulcri</name>
    <dbReference type="NCBI Taxonomy" id="359917"/>
    <lineage>
        <taxon>Bacteria</taxon>
        <taxon>Bacillati</taxon>
        <taxon>Bacillota</taxon>
        <taxon>Bacilli</taxon>
        <taxon>Bacillales</taxon>
        <taxon>Paenibacillaceae</taxon>
        <taxon>Paenibacillus</taxon>
    </lineage>
</organism>
<reference evidence="4 5" key="1">
    <citation type="submission" date="2021-07" db="EMBL/GenBank/DDBJ databases">
        <title>Paenibacillus radiodurans sp. nov., isolated from the southeastern edge of Tengger Desert.</title>
        <authorList>
            <person name="Zhang G."/>
        </authorList>
    </citation>
    <scope>NUCLEOTIDE SEQUENCE [LARGE SCALE GENOMIC DNA]</scope>
    <source>
        <strain evidence="4 5">CCM 7311</strain>
    </source>
</reference>
<evidence type="ECO:0000256" key="2">
    <source>
        <dbReference type="ARBA" id="ARBA00023002"/>
    </source>
</evidence>
<dbReference type="Gene3D" id="3.40.50.720">
    <property type="entry name" value="NAD(P)-binding Rossmann-like Domain"/>
    <property type="match status" value="1"/>
</dbReference>
<dbReference type="EMBL" id="JAHZIK010001284">
    <property type="protein sequence ID" value="MBW7458649.1"/>
    <property type="molecule type" value="Genomic_DNA"/>
</dbReference>
<dbReference type="PROSITE" id="PS00061">
    <property type="entry name" value="ADH_SHORT"/>
    <property type="match status" value="1"/>
</dbReference>
<dbReference type="PANTHER" id="PTHR44196:SF1">
    <property type="entry name" value="DEHYDROGENASE_REDUCTASE SDR FAMILY MEMBER 7B"/>
    <property type="match status" value="1"/>
</dbReference>
<dbReference type="InterPro" id="IPR002347">
    <property type="entry name" value="SDR_fam"/>
</dbReference>
<comment type="similarity">
    <text evidence="1 3">Belongs to the short-chain dehydrogenases/reductases (SDR) family.</text>
</comment>
<keyword evidence="2" id="KW-0560">Oxidoreductase</keyword>
<dbReference type="PANTHER" id="PTHR44196">
    <property type="entry name" value="DEHYDROGENASE/REDUCTASE SDR FAMILY MEMBER 7B"/>
    <property type="match status" value="1"/>
</dbReference>
<dbReference type="Pfam" id="PF00106">
    <property type="entry name" value="adh_short"/>
    <property type="match status" value="1"/>
</dbReference>
<evidence type="ECO:0000313" key="5">
    <source>
        <dbReference type="Proteomes" id="UP001519887"/>
    </source>
</evidence>
<evidence type="ECO:0000313" key="4">
    <source>
        <dbReference type="EMBL" id="MBW7458649.1"/>
    </source>
</evidence>
<dbReference type="SUPFAM" id="SSF51735">
    <property type="entry name" value="NAD(P)-binding Rossmann-fold domains"/>
    <property type="match status" value="1"/>
</dbReference>
<dbReference type="RefSeq" id="WP_210037565.1">
    <property type="nucleotide sequence ID" value="NZ_JBHLVU010000004.1"/>
</dbReference>
<dbReference type="PRINTS" id="PR00081">
    <property type="entry name" value="GDHRDH"/>
</dbReference>
<evidence type="ECO:0000256" key="1">
    <source>
        <dbReference type="ARBA" id="ARBA00006484"/>
    </source>
</evidence>
<accession>A0ABS7CCP7</accession>
<dbReference type="PRINTS" id="PR00080">
    <property type="entry name" value="SDRFAMILY"/>
</dbReference>
<dbReference type="Proteomes" id="UP001519887">
    <property type="component" value="Unassembled WGS sequence"/>
</dbReference>
<sequence>MNMSSNTILITGGASGIGYALAERFIQAGNKVIICGRRADKLAEAKVALPGLVTYTFDVSREEERIALFKQVTQEHPETNILLNNAGIMRYQDFTKPEDWKETVSEIEINLAAPVHLSRLFTEHLMRQKNAAIMNVTSGLAHVALALTPVYSATKAALHSFTLSLRHLLAGHSIRVIEISPPHTNTDLGIPGGNAVGIPVELFADETMKALALGEDEITYGWSQLTAQASRAERDEMFKQVNAKASV</sequence>
<keyword evidence="5" id="KW-1185">Reference proteome</keyword>
<proteinExistence type="inferred from homology"/>
<evidence type="ECO:0000256" key="3">
    <source>
        <dbReference type="RuleBase" id="RU000363"/>
    </source>
</evidence>
<protein>
    <submittedName>
        <fullName evidence="4">SDR family NAD(P)-dependent oxidoreductase</fullName>
    </submittedName>
</protein>
<comment type="caution">
    <text evidence="4">The sequence shown here is derived from an EMBL/GenBank/DDBJ whole genome shotgun (WGS) entry which is preliminary data.</text>
</comment>
<dbReference type="InterPro" id="IPR036291">
    <property type="entry name" value="NAD(P)-bd_dom_sf"/>
</dbReference>